<evidence type="ECO:0000313" key="2">
    <source>
        <dbReference type="Proteomes" id="UP000094801"/>
    </source>
</evidence>
<dbReference type="AlphaFoldDB" id="A0A1E4T7R3"/>
<dbReference type="Proteomes" id="UP000094801">
    <property type="component" value="Unassembled WGS sequence"/>
</dbReference>
<sequence length="88" mass="10403">MFPPRVQQIYYKPHISNESPKNRNRRHGGTVALVEKKVREKWILLTPIGILREGLLLLNIDWYNKNSTLSYDFTRKDYVVCSTISIRL</sequence>
<evidence type="ECO:0000313" key="1">
    <source>
        <dbReference type="EMBL" id="ODV87796.1"/>
    </source>
</evidence>
<dbReference type="EMBL" id="KV453847">
    <property type="protein sequence ID" value="ODV87796.1"/>
    <property type="molecule type" value="Genomic_DNA"/>
</dbReference>
<organism evidence="1 2">
    <name type="scientific">[Candida] arabinofermentans NRRL YB-2248</name>
    <dbReference type="NCBI Taxonomy" id="983967"/>
    <lineage>
        <taxon>Eukaryota</taxon>
        <taxon>Fungi</taxon>
        <taxon>Dikarya</taxon>
        <taxon>Ascomycota</taxon>
        <taxon>Saccharomycotina</taxon>
        <taxon>Pichiomycetes</taxon>
        <taxon>Pichiales</taxon>
        <taxon>Pichiaceae</taxon>
        <taxon>Ogataea</taxon>
        <taxon>Ogataea/Candida clade</taxon>
    </lineage>
</organism>
<proteinExistence type="predicted"/>
<accession>A0A1E4T7R3</accession>
<keyword evidence="2" id="KW-1185">Reference proteome</keyword>
<protein>
    <submittedName>
        <fullName evidence="1">Uncharacterized protein</fullName>
    </submittedName>
</protein>
<reference evidence="2" key="1">
    <citation type="submission" date="2016-04" db="EMBL/GenBank/DDBJ databases">
        <title>Comparative genomics of biotechnologically important yeasts.</title>
        <authorList>
            <consortium name="DOE Joint Genome Institute"/>
            <person name="Riley R."/>
            <person name="Haridas S."/>
            <person name="Wolfe K.H."/>
            <person name="Lopes M.R."/>
            <person name="Hittinger C.T."/>
            <person name="Goker M."/>
            <person name="Salamov A."/>
            <person name="Wisecaver J."/>
            <person name="Long T.M."/>
            <person name="Aerts A.L."/>
            <person name="Barry K."/>
            <person name="Choi C."/>
            <person name="Clum A."/>
            <person name="Coughlan A.Y."/>
            <person name="Deshpande S."/>
            <person name="Douglass A.P."/>
            <person name="Hanson S.J."/>
            <person name="Klenk H.-P."/>
            <person name="Labutti K."/>
            <person name="Lapidus A."/>
            <person name="Lindquist E."/>
            <person name="Lipzen A."/>
            <person name="Meier-Kolthoff J.P."/>
            <person name="Ohm R.A."/>
            <person name="Otillar R.P."/>
            <person name="Pangilinan J."/>
            <person name="Peng Y."/>
            <person name="Rokas A."/>
            <person name="Rosa C.A."/>
            <person name="Scheuner C."/>
            <person name="Sibirny A.A."/>
            <person name="Slot J.C."/>
            <person name="Stielow J.B."/>
            <person name="Sun H."/>
            <person name="Kurtzman C.P."/>
            <person name="Blackwell M."/>
            <person name="Grigoriev I.V."/>
            <person name="Jeffries T.W."/>
        </authorList>
    </citation>
    <scope>NUCLEOTIDE SEQUENCE [LARGE SCALE GENOMIC DNA]</scope>
    <source>
        <strain evidence="2">NRRL YB-2248</strain>
    </source>
</reference>
<gene>
    <name evidence="1" type="ORF">CANARDRAFT_173697</name>
</gene>
<name>A0A1E4T7R3_9ASCO</name>